<gene>
    <name evidence="1" type="ORF">H6G14_11800</name>
</gene>
<protein>
    <recommendedName>
        <fullName evidence="3">DUF4280 domain-containing protein</fullName>
    </recommendedName>
</protein>
<evidence type="ECO:0000313" key="1">
    <source>
        <dbReference type="EMBL" id="MBD2251979.1"/>
    </source>
</evidence>
<evidence type="ECO:0000313" key="2">
    <source>
        <dbReference type="Proteomes" id="UP000621307"/>
    </source>
</evidence>
<comment type="caution">
    <text evidence="1">The sequence shown here is derived from an EMBL/GenBank/DDBJ whole genome shotgun (WGS) entry which is preliminary data.</text>
</comment>
<proteinExistence type="predicted"/>
<organism evidence="1 2">
    <name type="scientific">Nostoc parmelioides FACHB-3921</name>
    <dbReference type="NCBI Taxonomy" id="2692909"/>
    <lineage>
        <taxon>Bacteria</taxon>
        <taxon>Bacillati</taxon>
        <taxon>Cyanobacteriota</taxon>
        <taxon>Cyanophyceae</taxon>
        <taxon>Nostocales</taxon>
        <taxon>Nostocaceae</taxon>
        <taxon>Nostoc</taxon>
    </lineage>
</organism>
<evidence type="ECO:0008006" key="3">
    <source>
        <dbReference type="Google" id="ProtNLM"/>
    </source>
</evidence>
<reference evidence="1 2" key="1">
    <citation type="journal article" date="2020" name="ISME J.">
        <title>Comparative genomics reveals insights into cyanobacterial evolution and habitat adaptation.</title>
        <authorList>
            <person name="Chen M.Y."/>
            <person name="Teng W.K."/>
            <person name="Zhao L."/>
            <person name="Hu C.X."/>
            <person name="Zhou Y.K."/>
            <person name="Han B.P."/>
            <person name="Song L.R."/>
            <person name="Shu W.S."/>
        </authorList>
    </citation>
    <scope>NUCLEOTIDE SEQUENCE [LARGE SCALE GENOMIC DNA]</scope>
    <source>
        <strain evidence="1 2">FACHB-3921</strain>
    </source>
</reference>
<dbReference type="Proteomes" id="UP000621307">
    <property type="component" value="Unassembled WGS sequence"/>
</dbReference>
<name>A0ABR8BE39_9NOSO</name>
<keyword evidence="2" id="KW-1185">Reference proteome</keyword>
<sequence>MPGYILQANTPVLCAHGGQAKPAVPNPRVKVMGQPVVTQPIPYTVSACPLPPSAPPGPCLLAQWTVGSLRVKSMGQPLVLQDSRAVCIPTGGPLNILVTQTRVKAM</sequence>
<accession>A0ABR8BE39</accession>
<dbReference type="EMBL" id="JACJQL010000014">
    <property type="protein sequence ID" value="MBD2251979.1"/>
    <property type="molecule type" value="Genomic_DNA"/>
</dbReference>